<dbReference type="NCBIfam" id="NF005559">
    <property type="entry name" value="PRK07231.1"/>
    <property type="match status" value="1"/>
</dbReference>
<evidence type="ECO:0000256" key="1">
    <source>
        <dbReference type="ARBA" id="ARBA00006484"/>
    </source>
</evidence>
<evidence type="ECO:0000313" key="3">
    <source>
        <dbReference type="EMBL" id="GAA3704391.1"/>
    </source>
</evidence>
<accession>A0ABP7DHU7</accession>
<dbReference type="PRINTS" id="PR00081">
    <property type="entry name" value="GDHRDH"/>
</dbReference>
<organism evidence="3 4">
    <name type="scientific">Arthrobacter ginkgonis</name>
    <dbReference type="NCBI Taxonomy" id="1630594"/>
    <lineage>
        <taxon>Bacteria</taxon>
        <taxon>Bacillati</taxon>
        <taxon>Actinomycetota</taxon>
        <taxon>Actinomycetes</taxon>
        <taxon>Micrococcales</taxon>
        <taxon>Micrococcaceae</taxon>
        <taxon>Arthrobacter</taxon>
    </lineage>
</organism>
<dbReference type="PROSITE" id="PS00061">
    <property type="entry name" value="ADH_SHORT"/>
    <property type="match status" value="1"/>
</dbReference>
<dbReference type="PRINTS" id="PR00080">
    <property type="entry name" value="SDRFAMILY"/>
</dbReference>
<sequence length="255" mass="26471">MYTMKEKVALVTGAGSGIGRTTAHKLASNGANVVVADMDLEAAEATVGEIAAAGGAATAQRCDVAQPSDVAALFAYIEDDLGGLDYAVNNAGIAPRATPIADYDLALLRRVMAVNVFGVFNCLQHEVRLMRRKGAGSIVNLSSIYGQVAKPGYAAYAASKHAVEGLTKSVALENAEHGIRVNCVRPAVVQTPLMTAKDLKVTPGTPEWVAYEQANPSKRAAQPGEIAAGILWLLSDEASFVSGGGVNLDGAYLAR</sequence>
<dbReference type="Gene3D" id="3.40.50.720">
    <property type="entry name" value="NAD(P)-binding Rossmann-like Domain"/>
    <property type="match status" value="1"/>
</dbReference>
<dbReference type="SUPFAM" id="SSF51735">
    <property type="entry name" value="NAD(P)-binding Rossmann-fold domains"/>
    <property type="match status" value="1"/>
</dbReference>
<comment type="similarity">
    <text evidence="1">Belongs to the short-chain dehydrogenases/reductases (SDR) family.</text>
</comment>
<proteinExistence type="inferred from homology"/>
<dbReference type="InterPro" id="IPR036291">
    <property type="entry name" value="NAD(P)-bd_dom_sf"/>
</dbReference>
<keyword evidence="2" id="KW-0560">Oxidoreductase</keyword>
<name>A0ABP7DHU7_9MICC</name>
<keyword evidence="4" id="KW-1185">Reference proteome</keyword>
<reference evidence="4" key="1">
    <citation type="journal article" date="2019" name="Int. J. Syst. Evol. Microbiol.">
        <title>The Global Catalogue of Microorganisms (GCM) 10K type strain sequencing project: providing services to taxonomists for standard genome sequencing and annotation.</title>
        <authorList>
            <consortium name="The Broad Institute Genomics Platform"/>
            <consortium name="The Broad Institute Genome Sequencing Center for Infectious Disease"/>
            <person name="Wu L."/>
            <person name="Ma J."/>
        </authorList>
    </citation>
    <scope>NUCLEOTIDE SEQUENCE [LARGE SCALE GENOMIC DNA]</scope>
    <source>
        <strain evidence="4">JCM 30742</strain>
    </source>
</reference>
<dbReference type="CDD" id="cd05233">
    <property type="entry name" value="SDR_c"/>
    <property type="match status" value="1"/>
</dbReference>
<dbReference type="EMBL" id="BAABEO010000036">
    <property type="protein sequence ID" value="GAA3704391.1"/>
    <property type="molecule type" value="Genomic_DNA"/>
</dbReference>
<evidence type="ECO:0000256" key="2">
    <source>
        <dbReference type="ARBA" id="ARBA00023002"/>
    </source>
</evidence>
<dbReference type="PANTHER" id="PTHR24321">
    <property type="entry name" value="DEHYDROGENASES, SHORT CHAIN"/>
    <property type="match status" value="1"/>
</dbReference>
<dbReference type="InterPro" id="IPR002347">
    <property type="entry name" value="SDR_fam"/>
</dbReference>
<dbReference type="InterPro" id="IPR020904">
    <property type="entry name" value="Sc_DH/Rdtase_CS"/>
</dbReference>
<evidence type="ECO:0000313" key="4">
    <source>
        <dbReference type="Proteomes" id="UP001500752"/>
    </source>
</evidence>
<dbReference type="Proteomes" id="UP001500752">
    <property type="component" value="Unassembled WGS sequence"/>
</dbReference>
<comment type="caution">
    <text evidence="3">The sequence shown here is derived from an EMBL/GenBank/DDBJ whole genome shotgun (WGS) entry which is preliminary data.</text>
</comment>
<protein>
    <submittedName>
        <fullName evidence="3">SDR family oxidoreductase</fullName>
    </submittedName>
</protein>
<gene>
    <name evidence="3" type="ORF">GCM10023081_45850</name>
</gene>
<dbReference type="PANTHER" id="PTHR24321:SF8">
    <property type="entry name" value="ESTRADIOL 17-BETA-DEHYDROGENASE 8-RELATED"/>
    <property type="match status" value="1"/>
</dbReference>
<dbReference type="Pfam" id="PF13561">
    <property type="entry name" value="adh_short_C2"/>
    <property type="match status" value="1"/>
</dbReference>